<dbReference type="WBParaSite" id="nRc.2.0.1.t26668-RA">
    <property type="protein sequence ID" value="nRc.2.0.1.t26668-RA"/>
    <property type="gene ID" value="nRc.2.0.1.g26668"/>
</dbReference>
<name>A0A915JKN5_ROMCU</name>
<protein>
    <submittedName>
        <fullName evidence="3">Uncharacterized protein</fullName>
    </submittedName>
</protein>
<keyword evidence="2" id="KW-1185">Reference proteome</keyword>
<dbReference type="AlphaFoldDB" id="A0A915JKN5"/>
<evidence type="ECO:0000313" key="2">
    <source>
        <dbReference type="Proteomes" id="UP000887565"/>
    </source>
</evidence>
<evidence type="ECO:0000313" key="3">
    <source>
        <dbReference type="WBParaSite" id="nRc.2.0.1.t26668-RA"/>
    </source>
</evidence>
<reference evidence="3" key="1">
    <citation type="submission" date="2022-11" db="UniProtKB">
        <authorList>
            <consortium name="WormBaseParasite"/>
        </authorList>
    </citation>
    <scope>IDENTIFICATION</scope>
</reference>
<organism evidence="2 3">
    <name type="scientific">Romanomermis culicivorax</name>
    <name type="common">Nematode worm</name>
    <dbReference type="NCBI Taxonomy" id="13658"/>
    <lineage>
        <taxon>Eukaryota</taxon>
        <taxon>Metazoa</taxon>
        <taxon>Ecdysozoa</taxon>
        <taxon>Nematoda</taxon>
        <taxon>Enoplea</taxon>
        <taxon>Dorylaimia</taxon>
        <taxon>Mermithida</taxon>
        <taxon>Mermithoidea</taxon>
        <taxon>Mermithidae</taxon>
        <taxon>Romanomermis</taxon>
    </lineage>
</organism>
<feature type="region of interest" description="Disordered" evidence="1">
    <location>
        <begin position="91"/>
        <end position="117"/>
    </location>
</feature>
<proteinExistence type="predicted"/>
<accession>A0A915JKN5</accession>
<dbReference type="Proteomes" id="UP000887565">
    <property type="component" value="Unplaced"/>
</dbReference>
<evidence type="ECO:0000256" key="1">
    <source>
        <dbReference type="SAM" id="MobiDB-lite"/>
    </source>
</evidence>
<sequence length="117" mass="13903">MHDLLGPRFQSLFPLPWLRHLSLRGLQRHRHEKWGAASSNCHAPARRWLCARSFVFVDVLQQIVAFGFQLRQRNSSTFCINFRSSAARRYSRRSVHHVPRDRNPTNRKQHFQSSNRL</sequence>